<sequence length="111" mass="12595">MTKTVLLLENLAHEEVAVQAAPIELDDERREEQEKKVGVSKSITCKPCTDSSSRDAEDEDWEEESEPEEEKELKEIEVEVVEEDTSEPSASREGGTDPKDEWRKLLKALHA</sequence>
<accession>A0A8S0VQ56</accession>
<feature type="region of interest" description="Disordered" evidence="1">
    <location>
        <begin position="28"/>
        <end position="111"/>
    </location>
</feature>
<proteinExistence type="predicted"/>
<feature type="compositionally biased region" description="Basic and acidic residues" evidence="1">
    <location>
        <begin position="28"/>
        <end position="37"/>
    </location>
</feature>
<keyword evidence="3" id="KW-1185">Reference proteome</keyword>
<evidence type="ECO:0000313" key="2">
    <source>
        <dbReference type="EMBL" id="CAA7258675.1"/>
    </source>
</evidence>
<evidence type="ECO:0000256" key="1">
    <source>
        <dbReference type="SAM" id="MobiDB-lite"/>
    </source>
</evidence>
<evidence type="ECO:0000313" key="3">
    <source>
        <dbReference type="Proteomes" id="UP000467700"/>
    </source>
</evidence>
<gene>
    <name evidence="2" type="ORF">AAE3_LOCUS1151</name>
</gene>
<organism evidence="2 3">
    <name type="scientific">Cyclocybe aegerita</name>
    <name type="common">Black poplar mushroom</name>
    <name type="synonym">Agrocybe aegerita</name>
    <dbReference type="NCBI Taxonomy" id="1973307"/>
    <lineage>
        <taxon>Eukaryota</taxon>
        <taxon>Fungi</taxon>
        <taxon>Dikarya</taxon>
        <taxon>Basidiomycota</taxon>
        <taxon>Agaricomycotina</taxon>
        <taxon>Agaricomycetes</taxon>
        <taxon>Agaricomycetidae</taxon>
        <taxon>Agaricales</taxon>
        <taxon>Agaricineae</taxon>
        <taxon>Bolbitiaceae</taxon>
        <taxon>Cyclocybe</taxon>
    </lineage>
</organism>
<feature type="compositionally biased region" description="Acidic residues" evidence="1">
    <location>
        <begin position="56"/>
        <end position="70"/>
    </location>
</feature>
<dbReference type="AlphaFoldDB" id="A0A8S0VQ56"/>
<feature type="compositionally biased region" description="Basic and acidic residues" evidence="1">
    <location>
        <begin position="94"/>
        <end position="104"/>
    </location>
</feature>
<name>A0A8S0VQ56_CYCAE</name>
<dbReference type="EMBL" id="CACVBS010000002">
    <property type="protein sequence ID" value="CAA7258675.1"/>
    <property type="molecule type" value="Genomic_DNA"/>
</dbReference>
<protein>
    <submittedName>
        <fullName evidence="2">Uncharacterized protein</fullName>
    </submittedName>
</protein>
<dbReference type="Proteomes" id="UP000467700">
    <property type="component" value="Unassembled WGS sequence"/>
</dbReference>
<reference evidence="2 3" key="1">
    <citation type="submission" date="2020-01" db="EMBL/GenBank/DDBJ databases">
        <authorList>
            <person name="Gupta K D."/>
        </authorList>
    </citation>
    <scope>NUCLEOTIDE SEQUENCE [LARGE SCALE GENOMIC DNA]</scope>
</reference>
<comment type="caution">
    <text evidence="2">The sequence shown here is derived from an EMBL/GenBank/DDBJ whole genome shotgun (WGS) entry which is preliminary data.</text>
</comment>